<keyword evidence="10 14" id="KW-0472">Membrane</keyword>
<evidence type="ECO:0000256" key="7">
    <source>
        <dbReference type="ARBA" id="ARBA00022982"/>
    </source>
</evidence>
<dbReference type="AlphaFoldDB" id="A0A160TVF6"/>
<evidence type="ECO:0000256" key="1">
    <source>
        <dbReference type="ARBA" id="ARBA00004429"/>
    </source>
</evidence>
<keyword evidence="7" id="KW-0249">Electron transport</keyword>
<accession>A0A160TVF6</accession>
<protein>
    <submittedName>
        <fullName evidence="15">Periplasmic thiol:disulfide oxidoreductase DsbB,required for DsbA reoxidation</fullName>
    </submittedName>
</protein>
<dbReference type="HAMAP" id="MF_00286">
    <property type="entry name" value="DsbB"/>
    <property type="match status" value="1"/>
</dbReference>
<dbReference type="EMBL" id="CZRL01000094">
    <property type="protein sequence ID" value="CUS52987.1"/>
    <property type="molecule type" value="Genomic_DNA"/>
</dbReference>
<dbReference type="Gene3D" id="1.20.1550.10">
    <property type="entry name" value="DsbB-like"/>
    <property type="match status" value="1"/>
</dbReference>
<evidence type="ECO:0000256" key="13">
    <source>
        <dbReference type="ARBA" id="ARBA00023284"/>
    </source>
</evidence>
<keyword evidence="5" id="KW-0997">Cell inner membrane</keyword>
<feature type="transmembrane region" description="Helical" evidence="14">
    <location>
        <begin position="160"/>
        <end position="178"/>
    </location>
</feature>
<feature type="transmembrane region" description="Helical" evidence="14">
    <location>
        <begin position="58"/>
        <end position="76"/>
    </location>
</feature>
<sequence length="185" mass="20528">MFTTQGPLWRYNSAVTEQPDSAAFRYLNLLVALTCAALLGYAYWLQYTQFLDPCPLCIFQRGAFFALGLLTLAAALHNPGRRGRTIYALLGGFFAALGTAIAGRHVWLQNLPPDQVPECGPGLDYMLRTFPLSRAIRETLTGSGECASIDWIFAGLSMPWWTLFWFVTLGTLVLTIGLRRSSSRP</sequence>
<evidence type="ECO:0000256" key="2">
    <source>
        <dbReference type="ARBA" id="ARBA00008823"/>
    </source>
</evidence>
<dbReference type="GO" id="GO:0006457">
    <property type="term" value="P:protein folding"/>
    <property type="evidence" value="ECO:0007669"/>
    <property type="project" value="InterPro"/>
</dbReference>
<dbReference type="InterPro" id="IPR050183">
    <property type="entry name" value="DsbB"/>
</dbReference>
<dbReference type="PANTHER" id="PTHR36570:SF3">
    <property type="entry name" value="DISULFIDE BOND FORMATION PROTEIN B"/>
    <property type="match status" value="1"/>
</dbReference>
<evidence type="ECO:0000256" key="8">
    <source>
        <dbReference type="ARBA" id="ARBA00022989"/>
    </source>
</evidence>
<dbReference type="InterPro" id="IPR023380">
    <property type="entry name" value="DsbB-like_sf"/>
</dbReference>
<evidence type="ECO:0000256" key="14">
    <source>
        <dbReference type="SAM" id="Phobius"/>
    </source>
</evidence>
<evidence type="ECO:0000256" key="4">
    <source>
        <dbReference type="ARBA" id="ARBA00022475"/>
    </source>
</evidence>
<evidence type="ECO:0000256" key="10">
    <source>
        <dbReference type="ARBA" id="ARBA00023136"/>
    </source>
</evidence>
<keyword evidence="3" id="KW-0813">Transport</keyword>
<keyword evidence="6 14" id="KW-0812">Transmembrane</keyword>
<evidence type="ECO:0000256" key="6">
    <source>
        <dbReference type="ARBA" id="ARBA00022692"/>
    </source>
</evidence>
<comment type="subcellular location">
    <subcellularLocation>
        <location evidence="1">Cell inner membrane</location>
        <topology evidence="1">Multi-pass membrane protein</topology>
    </subcellularLocation>
</comment>
<keyword evidence="12" id="KW-0143">Chaperone</keyword>
<name>A0A160TVF6_9ZZZZ</name>
<proteinExistence type="inferred from homology"/>
<evidence type="ECO:0000256" key="5">
    <source>
        <dbReference type="ARBA" id="ARBA00022519"/>
    </source>
</evidence>
<evidence type="ECO:0000313" key="15">
    <source>
        <dbReference type="EMBL" id="CUS52987.1"/>
    </source>
</evidence>
<dbReference type="InterPro" id="IPR022920">
    <property type="entry name" value="Disulphide_bond_form_DsbB"/>
</dbReference>
<feature type="transmembrane region" description="Helical" evidence="14">
    <location>
        <begin position="26"/>
        <end position="46"/>
    </location>
</feature>
<keyword evidence="13" id="KW-0676">Redox-active center</keyword>
<dbReference type="PANTHER" id="PTHR36570">
    <property type="entry name" value="DISULFIDE BOND FORMATION PROTEIN B"/>
    <property type="match status" value="1"/>
</dbReference>
<evidence type="ECO:0000256" key="9">
    <source>
        <dbReference type="ARBA" id="ARBA00023002"/>
    </source>
</evidence>
<feature type="transmembrane region" description="Helical" evidence="14">
    <location>
        <begin position="88"/>
        <end position="107"/>
    </location>
</feature>
<reference evidence="15" key="1">
    <citation type="submission" date="2015-10" db="EMBL/GenBank/DDBJ databases">
        <authorList>
            <person name="Gilbert D.G."/>
        </authorList>
    </citation>
    <scope>NUCLEOTIDE SEQUENCE</scope>
</reference>
<evidence type="ECO:0000256" key="11">
    <source>
        <dbReference type="ARBA" id="ARBA00023157"/>
    </source>
</evidence>
<dbReference type="GO" id="GO:0005886">
    <property type="term" value="C:plasma membrane"/>
    <property type="evidence" value="ECO:0007669"/>
    <property type="project" value="UniProtKB-SubCell"/>
</dbReference>
<evidence type="ECO:0000256" key="12">
    <source>
        <dbReference type="ARBA" id="ARBA00023186"/>
    </source>
</evidence>
<comment type="similarity">
    <text evidence="2">Belongs to the DsbB family.</text>
</comment>
<dbReference type="SUPFAM" id="SSF158442">
    <property type="entry name" value="DsbB-like"/>
    <property type="match status" value="1"/>
</dbReference>
<dbReference type="Pfam" id="PF02600">
    <property type="entry name" value="DsbB"/>
    <property type="match status" value="1"/>
</dbReference>
<gene>
    <name evidence="15" type="ORF">MGWOODY_XGa2686</name>
</gene>
<dbReference type="InterPro" id="IPR003752">
    <property type="entry name" value="DiS_bond_form_DsbB/BdbC"/>
</dbReference>
<keyword evidence="8 14" id="KW-1133">Transmembrane helix</keyword>
<keyword evidence="9" id="KW-0560">Oxidoreductase</keyword>
<dbReference type="GO" id="GO:0015035">
    <property type="term" value="F:protein-disulfide reductase activity"/>
    <property type="evidence" value="ECO:0007669"/>
    <property type="project" value="InterPro"/>
</dbReference>
<keyword evidence="11" id="KW-1015">Disulfide bond</keyword>
<organism evidence="15">
    <name type="scientific">hydrothermal vent metagenome</name>
    <dbReference type="NCBI Taxonomy" id="652676"/>
    <lineage>
        <taxon>unclassified sequences</taxon>
        <taxon>metagenomes</taxon>
        <taxon>ecological metagenomes</taxon>
    </lineage>
</organism>
<evidence type="ECO:0000256" key="3">
    <source>
        <dbReference type="ARBA" id="ARBA00022448"/>
    </source>
</evidence>
<keyword evidence="4" id="KW-1003">Cell membrane</keyword>